<dbReference type="InterPro" id="IPR017438">
    <property type="entry name" value="ATP-NAD_kinase_N"/>
</dbReference>
<evidence type="ECO:0000256" key="8">
    <source>
        <dbReference type="ARBA" id="ARBA00023027"/>
    </source>
</evidence>
<evidence type="ECO:0000256" key="1">
    <source>
        <dbReference type="ARBA" id="ARBA00010995"/>
    </source>
</evidence>
<keyword evidence="3" id="KW-0808">Transferase</keyword>
<dbReference type="Proteomes" id="UP000030655">
    <property type="component" value="Unassembled WGS sequence"/>
</dbReference>
<evidence type="ECO:0000256" key="4">
    <source>
        <dbReference type="ARBA" id="ARBA00022741"/>
    </source>
</evidence>
<evidence type="ECO:0000256" key="5">
    <source>
        <dbReference type="ARBA" id="ARBA00022777"/>
    </source>
</evidence>
<dbReference type="PANTHER" id="PTHR20275:SF43">
    <property type="entry name" value="BIFUNCTIONAL NADP PHOSPHATASE_NAD KINASE"/>
    <property type="match status" value="1"/>
</dbReference>
<dbReference type="InterPro" id="IPR017437">
    <property type="entry name" value="ATP-NAD_kinase_PpnK-typ_C"/>
</dbReference>
<dbReference type="AlphaFoldDB" id="A0A059EYU5"/>
<dbReference type="STRING" id="1288291.A0A059EYU5"/>
<dbReference type="SUPFAM" id="SSF111331">
    <property type="entry name" value="NAD kinase/diacylglycerol kinase-like"/>
    <property type="match status" value="1"/>
</dbReference>
<keyword evidence="7" id="KW-0521">NADP</keyword>
<dbReference type="GO" id="GO:0006741">
    <property type="term" value="P:NADP+ biosynthetic process"/>
    <property type="evidence" value="ECO:0007669"/>
    <property type="project" value="InterPro"/>
</dbReference>
<protein>
    <recommendedName>
        <fullName evidence="11">NAD(+) kinase</fullName>
    </recommendedName>
</protein>
<dbReference type="Pfam" id="PF20143">
    <property type="entry name" value="NAD_kinase_C"/>
    <property type="match status" value="1"/>
</dbReference>
<dbReference type="OrthoDB" id="24581at2759"/>
<evidence type="ECO:0000256" key="6">
    <source>
        <dbReference type="ARBA" id="ARBA00022840"/>
    </source>
</evidence>
<keyword evidence="4" id="KW-0547">Nucleotide-binding</keyword>
<reference evidence="9 10" key="2">
    <citation type="submission" date="2014-03" db="EMBL/GenBank/DDBJ databases">
        <title>The Genome Sequence of Anncaliia algerae insect isolate PRA339.</title>
        <authorList>
            <consortium name="The Broad Institute Genome Sequencing Platform"/>
            <consortium name="The Broad Institute Genome Sequencing Center for Infectious Disease"/>
            <person name="Cuomo C."/>
            <person name="Becnel J."/>
            <person name="Sanscrainte N."/>
            <person name="Walker B."/>
            <person name="Young S.K."/>
            <person name="Zeng Q."/>
            <person name="Gargeya S."/>
            <person name="Fitzgerald M."/>
            <person name="Haas B."/>
            <person name="Abouelleil A."/>
            <person name="Alvarado L."/>
            <person name="Arachchi H.M."/>
            <person name="Berlin A.M."/>
            <person name="Chapman S.B."/>
            <person name="Dewar J."/>
            <person name="Goldberg J."/>
            <person name="Griggs A."/>
            <person name="Gujja S."/>
            <person name="Hansen M."/>
            <person name="Howarth C."/>
            <person name="Imamovic A."/>
            <person name="Larimer J."/>
            <person name="McCowan C."/>
            <person name="Murphy C."/>
            <person name="Neiman D."/>
            <person name="Pearson M."/>
            <person name="Priest M."/>
            <person name="Roberts A."/>
            <person name="Saif S."/>
            <person name="Shea T."/>
            <person name="Sisk P."/>
            <person name="Sykes S."/>
            <person name="Wortman J."/>
            <person name="Nusbaum C."/>
            <person name="Birren B."/>
        </authorList>
    </citation>
    <scope>NUCLEOTIDE SEQUENCE [LARGE SCALE GENOMIC DNA]</scope>
    <source>
        <strain evidence="9 10">PRA339</strain>
    </source>
</reference>
<evidence type="ECO:0000313" key="9">
    <source>
        <dbReference type="EMBL" id="KCZ79924.1"/>
    </source>
</evidence>
<keyword evidence="8" id="KW-0520">NAD</keyword>
<keyword evidence="6" id="KW-0067">ATP-binding</keyword>
<gene>
    <name evidence="9" type="ORF">H312_02679</name>
</gene>
<dbReference type="VEuPathDB" id="MicrosporidiaDB:H312_02679"/>
<dbReference type="Pfam" id="PF01513">
    <property type="entry name" value="NAD_kinase"/>
    <property type="match status" value="1"/>
</dbReference>
<dbReference type="GO" id="GO:0003951">
    <property type="term" value="F:NAD+ kinase activity"/>
    <property type="evidence" value="ECO:0007669"/>
    <property type="project" value="InterPro"/>
</dbReference>
<keyword evidence="10" id="KW-1185">Reference proteome</keyword>
<organism evidence="9 10">
    <name type="scientific">Anncaliia algerae PRA339</name>
    <dbReference type="NCBI Taxonomy" id="1288291"/>
    <lineage>
        <taxon>Eukaryota</taxon>
        <taxon>Fungi</taxon>
        <taxon>Fungi incertae sedis</taxon>
        <taxon>Microsporidia</taxon>
        <taxon>Tubulinosematoidea</taxon>
        <taxon>Tubulinosematidae</taxon>
        <taxon>Anncaliia</taxon>
    </lineage>
</organism>
<dbReference type="InterPro" id="IPR002504">
    <property type="entry name" value="NADK"/>
</dbReference>
<dbReference type="PANTHER" id="PTHR20275">
    <property type="entry name" value="NAD KINASE"/>
    <property type="match status" value="1"/>
</dbReference>
<evidence type="ECO:0000256" key="3">
    <source>
        <dbReference type="ARBA" id="ARBA00022679"/>
    </source>
</evidence>
<evidence type="ECO:0008006" key="11">
    <source>
        <dbReference type="Google" id="ProtNLM"/>
    </source>
</evidence>
<dbReference type="EMBL" id="KK365218">
    <property type="protein sequence ID" value="KCZ79924.1"/>
    <property type="molecule type" value="Genomic_DNA"/>
</dbReference>
<reference evidence="10" key="1">
    <citation type="submission" date="2013-02" db="EMBL/GenBank/DDBJ databases">
        <authorList>
            <consortium name="The Broad Institute Genome Sequencing Platform"/>
            <person name="Cuomo C."/>
            <person name="Becnel J."/>
            <person name="Sanscrainte N."/>
            <person name="Walker B."/>
            <person name="Young S.K."/>
            <person name="Zeng Q."/>
            <person name="Gargeya S."/>
            <person name="Fitzgerald M."/>
            <person name="Haas B."/>
            <person name="Abouelleil A."/>
            <person name="Alvarado L."/>
            <person name="Arachchi H.M."/>
            <person name="Berlin A.M."/>
            <person name="Chapman S.B."/>
            <person name="Dewar J."/>
            <person name="Goldberg J."/>
            <person name="Griggs A."/>
            <person name="Gujja S."/>
            <person name="Hansen M."/>
            <person name="Howarth C."/>
            <person name="Imamovic A."/>
            <person name="Larimer J."/>
            <person name="McCowan C."/>
            <person name="Murphy C."/>
            <person name="Neiman D."/>
            <person name="Pearson M."/>
            <person name="Priest M."/>
            <person name="Roberts A."/>
            <person name="Saif S."/>
            <person name="Shea T."/>
            <person name="Sisk P."/>
            <person name="Sykes S."/>
            <person name="Wortman J."/>
            <person name="Nusbaum C."/>
            <person name="Birren B."/>
        </authorList>
    </citation>
    <scope>NUCLEOTIDE SEQUENCE [LARGE SCALE GENOMIC DNA]</scope>
    <source>
        <strain evidence="10">PRA339</strain>
    </source>
</reference>
<name>A0A059EYU5_9MICR</name>
<dbReference type="Gene3D" id="3.40.50.10330">
    <property type="entry name" value="Probable inorganic polyphosphate/atp-NAD kinase, domain 1"/>
    <property type="match status" value="1"/>
</dbReference>
<dbReference type="InterPro" id="IPR016064">
    <property type="entry name" value="NAD/diacylglycerol_kinase_sf"/>
</dbReference>
<proteinExistence type="inferred from homology"/>
<evidence type="ECO:0000313" key="10">
    <source>
        <dbReference type="Proteomes" id="UP000030655"/>
    </source>
</evidence>
<comment type="similarity">
    <text evidence="1">Belongs to the NAD kinase family.</text>
</comment>
<evidence type="ECO:0000256" key="2">
    <source>
        <dbReference type="ARBA" id="ARBA00022490"/>
    </source>
</evidence>
<evidence type="ECO:0000256" key="7">
    <source>
        <dbReference type="ARBA" id="ARBA00022857"/>
    </source>
</evidence>
<dbReference type="Gene3D" id="2.60.200.30">
    <property type="entry name" value="Probable inorganic polyphosphate/atp-NAD kinase, domain 2"/>
    <property type="match status" value="1"/>
</dbReference>
<sequence length="259" mass="29362">MFLLKINKFKRKELKMFSSLIKSKLTITKKLNDPIEGIFVLGGDGTILRYLRKLSKKVDYLERCLIIAINFGSYGCLAPFDCKELGLVINKLINNEYKIIRRKRLKILCGDKSFGHALNDILLTHKAGILSSFIIEVNNNVLEEIKCDGVLISTASGSSGYNYSGKGPFLFTQDAFVINCLNPCRVYFNPLVVTGTVKVKISNEYHGIKDITCVVDGCDELKGVNEFTISLEENHLNFMSFNDETEEYTKIISRLWYLN</sequence>
<dbReference type="HOGENOM" id="CLU_008831_3_0_1"/>
<dbReference type="GO" id="GO:0005524">
    <property type="term" value="F:ATP binding"/>
    <property type="evidence" value="ECO:0007669"/>
    <property type="project" value="UniProtKB-KW"/>
</dbReference>
<keyword evidence="5" id="KW-0418">Kinase</keyword>
<keyword evidence="2" id="KW-0963">Cytoplasm</keyword>
<accession>A0A059EYU5</accession>
<dbReference type="GO" id="GO:0019674">
    <property type="term" value="P:NAD+ metabolic process"/>
    <property type="evidence" value="ECO:0007669"/>
    <property type="project" value="InterPro"/>
</dbReference>